<gene>
    <name evidence="3" type="ORF">SAMN04488505_106141</name>
</gene>
<dbReference type="STRING" id="573321.SAMN04488505_106141"/>
<feature type="transmembrane region" description="Helical" evidence="1">
    <location>
        <begin position="167"/>
        <end position="189"/>
    </location>
</feature>
<protein>
    <submittedName>
        <fullName evidence="3">Antitoxin component YwqK of the YwqJK toxin-antitoxin module</fullName>
    </submittedName>
</protein>
<evidence type="ECO:0000313" key="3">
    <source>
        <dbReference type="EMBL" id="SEM78662.1"/>
    </source>
</evidence>
<evidence type="ECO:0000256" key="1">
    <source>
        <dbReference type="SAM" id="Phobius"/>
    </source>
</evidence>
<dbReference type="EMBL" id="FOBB01000006">
    <property type="protein sequence ID" value="SEM78662.1"/>
    <property type="molecule type" value="Genomic_DNA"/>
</dbReference>
<reference evidence="3 4" key="1">
    <citation type="submission" date="2016-10" db="EMBL/GenBank/DDBJ databases">
        <authorList>
            <person name="de Groot N.N."/>
        </authorList>
    </citation>
    <scope>NUCLEOTIDE SEQUENCE [LARGE SCALE GENOMIC DNA]</scope>
    <source>
        <strain evidence="3 4">DSM 21039</strain>
    </source>
</reference>
<proteinExistence type="predicted"/>
<feature type="chain" id="PRO_5011628583" evidence="2">
    <location>
        <begin position="22"/>
        <end position="297"/>
    </location>
</feature>
<feature type="transmembrane region" description="Helical" evidence="1">
    <location>
        <begin position="196"/>
        <end position="218"/>
    </location>
</feature>
<feature type="transmembrane region" description="Helical" evidence="1">
    <location>
        <begin position="269"/>
        <end position="288"/>
    </location>
</feature>
<evidence type="ECO:0000313" key="4">
    <source>
        <dbReference type="Proteomes" id="UP000198984"/>
    </source>
</evidence>
<keyword evidence="1" id="KW-0472">Membrane</keyword>
<keyword evidence="2" id="KW-0732">Signal</keyword>
<dbReference type="Gene3D" id="2.20.110.10">
    <property type="entry name" value="Histone H3 K4-specific methyltransferase SET7/9 N-terminal domain"/>
    <property type="match status" value="1"/>
</dbReference>
<organism evidence="3 4">
    <name type="scientific">Chitinophaga rupis</name>
    <dbReference type="NCBI Taxonomy" id="573321"/>
    <lineage>
        <taxon>Bacteria</taxon>
        <taxon>Pseudomonadati</taxon>
        <taxon>Bacteroidota</taxon>
        <taxon>Chitinophagia</taxon>
        <taxon>Chitinophagales</taxon>
        <taxon>Chitinophagaceae</taxon>
        <taxon>Chitinophaga</taxon>
    </lineage>
</organism>
<keyword evidence="1" id="KW-0812">Transmembrane</keyword>
<sequence length="297" mass="33573">MRSCYLILCMLCFAFSSAAQDDTLITKYPNGKTGEMQVRRNGITHVVVKYSENGRKKFKWNIDTRTLEGYLLIDHDDSLISGFIKQCPDRTEIQHYGEGKPFYSITHYQDNKIHGTFQGFDRDGVLNVQGQYDHGVRTGVWRYYRTDGIVESRLHLAALPNYKGISITFTIIPVAVTLLLLGMSALVMINSRSYQSWYTMVSIVTIVLFALAFFAALFPWYPYADVVNAFIIHYFLAVMGTLLAVTLLASVISLAWATRTGVRRWFSSVVVFVTIVLILYTIVVATLARNGLSSLII</sequence>
<keyword evidence="4" id="KW-1185">Reference proteome</keyword>
<feature type="signal peptide" evidence="2">
    <location>
        <begin position="1"/>
        <end position="21"/>
    </location>
</feature>
<evidence type="ECO:0000256" key="2">
    <source>
        <dbReference type="SAM" id="SignalP"/>
    </source>
</evidence>
<keyword evidence="1" id="KW-1133">Transmembrane helix</keyword>
<dbReference type="SUPFAM" id="SSF82185">
    <property type="entry name" value="Histone H3 K4-specific methyltransferase SET7/9 N-terminal domain"/>
    <property type="match status" value="1"/>
</dbReference>
<dbReference type="AlphaFoldDB" id="A0A1H8B727"/>
<name>A0A1H8B727_9BACT</name>
<dbReference type="Proteomes" id="UP000198984">
    <property type="component" value="Unassembled WGS sequence"/>
</dbReference>
<feature type="transmembrane region" description="Helical" evidence="1">
    <location>
        <begin position="230"/>
        <end position="257"/>
    </location>
</feature>
<accession>A0A1H8B727</accession>